<comment type="similarity">
    <text evidence="8 10">Belongs to the adenylosuccinate synthetase family.</text>
</comment>
<dbReference type="NCBIfam" id="TIGR00184">
    <property type="entry name" value="purA"/>
    <property type="match status" value="1"/>
</dbReference>
<feature type="binding site" evidence="8">
    <location>
        <begin position="328"/>
        <end position="330"/>
    </location>
    <ligand>
        <name>GTP</name>
        <dbReference type="ChEBI" id="CHEBI:37565"/>
    </ligand>
</feature>
<proteinExistence type="inferred from homology"/>
<evidence type="ECO:0000313" key="11">
    <source>
        <dbReference type="EMBL" id="BBM87948.1"/>
    </source>
</evidence>
<evidence type="ECO:0000256" key="10">
    <source>
        <dbReference type="RuleBase" id="RU000520"/>
    </source>
</evidence>
<feature type="binding site" description="in other chain" evidence="8">
    <location>
        <position position="236"/>
    </location>
    <ligand>
        <name>IMP</name>
        <dbReference type="ChEBI" id="CHEBI:58053"/>
        <note>ligand shared between dimeric partners</note>
    </ligand>
</feature>
<evidence type="ECO:0000256" key="8">
    <source>
        <dbReference type="HAMAP-Rule" id="MF_00011"/>
    </source>
</evidence>
<organism evidence="11 12">
    <name type="scientific">Uabimicrobium amorphum</name>
    <dbReference type="NCBI Taxonomy" id="2596890"/>
    <lineage>
        <taxon>Bacteria</taxon>
        <taxon>Pseudomonadati</taxon>
        <taxon>Planctomycetota</taxon>
        <taxon>Candidatus Uabimicrobiia</taxon>
        <taxon>Candidatus Uabimicrobiales</taxon>
        <taxon>Candidatus Uabimicrobiaceae</taxon>
        <taxon>Candidatus Uabimicrobium</taxon>
    </lineage>
</organism>
<dbReference type="InterPro" id="IPR042110">
    <property type="entry name" value="Adenylosuccinate_synth_dom2"/>
</dbReference>
<dbReference type="PROSITE" id="PS00513">
    <property type="entry name" value="ADENYLOSUCCIN_SYN_2"/>
    <property type="match status" value="1"/>
</dbReference>
<dbReference type="GO" id="GO:0005525">
    <property type="term" value="F:GTP binding"/>
    <property type="evidence" value="ECO:0007669"/>
    <property type="project" value="UniProtKB-UniRule"/>
</dbReference>
<comment type="subunit">
    <text evidence="1 8">Homodimer.</text>
</comment>
<dbReference type="NCBIfam" id="NF002223">
    <property type="entry name" value="PRK01117.1"/>
    <property type="match status" value="1"/>
</dbReference>
<dbReference type="GO" id="GO:0046040">
    <property type="term" value="P:IMP metabolic process"/>
    <property type="evidence" value="ECO:0007669"/>
    <property type="project" value="TreeGrafter"/>
</dbReference>
<dbReference type="Proteomes" id="UP000326354">
    <property type="component" value="Chromosome"/>
</dbReference>
<dbReference type="OrthoDB" id="9807553at2"/>
<comment type="catalytic activity">
    <reaction evidence="8 10">
        <text>IMP + L-aspartate + GTP = N(6)-(1,2-dicarboxyethyl)-AMP + GDP + phosphate + 2 H(+)</text>
        <dbReference type="Rhea" id="RHEA:15753"/>
        <dbReference type="ChEBI" id="CHEBI:15378"/>
        <dbReference type="ChEBI" id="CHEBI:29991"/>
        <dbReference type="ChEBI" id="CHEBI:37565"/>
        <dbReference type="ChEBI" id="CHEBI:43474"/>
        <dbReference type="ChEBI" id="CHEBI:57567"/>
        <dbReference type="ChEBI" id="CHEBI:58053"/>
        <dbReference type="ChEBI" id="CHEBI:58189"/>
        <dbReference type="EC" id="6.3.4.4"/>
    </reaction>
</comment>
<keyword evidence="7 8" id="KW-0342">GTP-binding</keyword>
<comment type="pathway">
    <text evidence="8 10">Purine metabolism; AMP biosynthesis via de novo pathway; AMP from IMP: step 1/2.</text>
</comment>
<dbReference type="EMBL" id="AP019860">
    <property type="protein sequence ID" value="BBM87948.1"/>
    <property type="molecule type" value="Genomic_DNA"/>
</dbReference>
<feature type="binding site" evidence="8">
    <location>
        <begin position="12"/>
        <end position="18"/>
    </location>
    <ligand>
        <name>GTP</name>
        <dbReference type="ChEBI" id="CHEBI:37565"/>
    </ligand>
</feature>
<evidence type="ECO:0000313" key="12">
    <source>
        <dbReference type="Proteomes" id="UP000326354"/>
    </source>
</evidence>
<comment type="cofactor">
    <cofactor evidence="8">
        <name>Mg(2+)</name>
        <dbReference type="ChEBI" id="CHEBI:18420"/>
    </cofactor>
    <text evidence="8">Binds 1 Mg(2+) ion per subunit.</text>
</comment>
<feature type="active site" description="Proton donor" evidence="8">
    <location>
        <position position="41"/>
    </location>
</feature>
<dbReference type="Pfam" id="PF00709">
    <property type="entry name" value="Adenylsucc_synt"/>
    <property type="match status" value="1"/>
</dbReference>
<feature type="binding site" evidence="8">
    <location>
        <position position="40"/>
    </location>
    <ligand>
        <name>Mg(2+)</name>
        <dbReference type="ChEBI" id="CHEBI:18420"/>
    </ligand>
</feature>
<feature type="binding site" evidence="8">
    <location>
        <position position="302"/>
    </location>
    <ligand>
        <name>GTP</name>
        <dbReference type="ChEBI" id="CHEBI:37565"/>
    </ligand>
</feature>
<keyword evidence="5 8" id="KW-0658">Purine biosynthesis</keyword>
<evidence type="ECO:0000256" key="4">
    <source>
        <dbReference type="ARBA" id="ARBA00022741"/>
    </source>
</evidence>
<dbReference type="Gene3D" id="1.10.300.10">
    <property type="entry name" value="Adenylosuccinate Synthetase, subunit A, domain 2"/>
    <property type="match status" value="1"/>
</dbReference>
<dbReference type="Gene3D" id="3.90.170.10">
    <property type="entry name" value="Adenylosuccinate Synthetase, subunit A, domain 3"/>
    <property type="match status" value="1"/>
</dbReference>
<feature type="active site" evidence="9">
    <location>
        <position position="138"/>
    </location>
</feature>
<dbReference type="GO" id="GO:0000287">
    <property type="term" value="F:magnesium ion binding"/>
    <property type="evidence" value="ECO:0007669"/>
    <property type="project" value="UniProtKB-UniRule"/>
</dbReference>
<dbReference type="InterPro" id="IPR033128">
    <property type="entry name" value="Adenylosuccin_syn_Lys_AS"/>
</dbReference>
<dbReference type="Gene3D" id="3.40.440.10">
    <property type="entry name" value="Adenylosuccinate Synthetase, subunit A, domain 1"/>
    <property type="match status" value="1"/>
</dbReference>
<feature type="binding site" description="in other chain" evidence="8">
    <location>
        <position position="300"/>
    </location>
    <ligand>
        <name>IMP</name>
        <dbReference type="ChEBI" id="CHEBI:58053"/>
        <note>ligand shared between dimeric partners</note>
    </ligand>
</feature>
<keyword evidence="4 8" id="KW-0547">Nucleotide-binding</keyword>
<feature type="binding site" description="in other chain" evidence="8">
    <location>
        <position position="127"/>
    </location>
    <ligand>
        <name>IMP</name>
        <dbReference type="ChEBI" id="CHEBI:58053"/>
        <note>ligand shared between dimeric partners</note>
    </ligand>
</feature>
<reference evidence="11 12" key="1">
    <citation type="submission" date="2019-08" db="EMBL/GenBank/DDBJ databases">
        <title>Complete genome sequence of Candidatus Uab amorphum.</title>
        <authorList>
            <person name="Shiratori T."/>
            <person name="Suzuki S."/>
            <person name="Kakizawa Y."/>
            <person name="Ishida K."/>
        </authorList>
    </citation>
    <scope>NUCLEOTIDE SEQUENCE [LARGE SCALE GENOMIC DNA]</scope>
    <source>
        <strain evidence="11 12">SRT547</strain>
    </source>
</reference>
<feature type="binding site" evidence="8">
    <location>
        <begin position="410"/>
        <end position="412"/>
    </location>
    <ligand>
        <name>GTP</name>
        <dbReference type="ChEBI" id="CHEBI:37565"/>
    </ligand>
</feature>
<keyword evidence="8" id="KW-0963">Cytoplasm</keyword>
<feature type="binding site" evidence="8">
    <location>
        <position position="13"/>
    </location>
    <ligand>
        <name>Mg(2+)</name>
        <dbReference type="ChEBI" id="CHEBI:18420"/>
    </ligand>
</feature>
<evidence type="ECO:0000256" key="6">
    <source>
        <dbReference type="ARBA" id="ARBA00022842"/>
    </source>
</evidence>
<keyword evidence="12" id="KW-1185">Reference proteome</keyword>
<protein>
    <recommendedName>
        <fullName evidence="8 10">Adenylosuccinate synthetase</fullName>
        <shortName evidence="8">AMPSase</shortName>
        <shortName evidence="8">AdSS</shortName>
        <ecNumber evidence="8 10">6.3.4.4</ecNumber>
    </recommendedName>
    <alternativeName>
        <fullName evidence="8">IMP--aspartate ligase</fullName>
    </alternativeName>
</protein>
<sequence>MKNTVVLGTQWGDEGKGKLVDLLSENYDAVVRFQGGNNAGHTIVIGENTYKLRLIPSGIFHQKTCILGNGVVIDPQVLLEELEVLQKADIGIDNLRISERAQVIMPYHKIWEAIEEKNRGKNKIGTTLKGIGPTYSDKISRSGVRICDICDKDLLRKRLEIVFPLKEKVIVALGEKCPTIDEICDEYAKYGDLIRNYVTDTSLLLEEHISAKKPILFEGAQGIFLDIDHGIYPFVTSSNTCAGAASLGSGVPPSCLHNIVGVVKAYTTRVGSGPFPTELEDEIGERLGKIGNEFGTVTGRKRRCGWLDTVLLKNTHRVNGLTSIALTKLDVLSGIDELKICTQYKYQDQILHHFPNSLNVIDDLEPVYECLPGWTEDIANCKNFADLPVNCKNYIEKIEQLVGVSVDIISVGPERSQTIFKE</sequence>
<dbReference type="InterPro" id="IPR042109">
    <property type="entry name" value="Adenylosuccinate_synth_dom1"/>
</dbReference>
<dbReference type="PROSITE" id="PS01266">
    <property type="entry name" value="ADENYLOSUCCIN_SYN_1"/>
    <property type="match status" value="1"/>
</dbReference>
<dbReference type="AlphaFoldDB" id="A0A5S9ITN3"/>
<keyword evidence="2 8" id="KW-0436">Ligase</keyword>
<dbReference type="InterPro" id="IPR018220">
    <property type="entry name" value="Adenylosuccin_syn_GTP-bd"/>
</dbReference>
<dbReference type="SMART" id="SM00788">
    <property type="entry name" value="Adenylsucc_synt"/>
    <property type="match status" value="1"/>
</dbReference>
<dbReference type="GO" id="GO:0005737">
    <property type="term" value="C:cytoplasm"/>
    <property type="evidence" value="ECO:0007669"/>
    <property type="project" value="UniProtKB-SubCell"/>
</dbReference>
<feature type="binding site" evidence="8">
    <location>
        <begin position="40"/>
        <end position="42"/>
    </location>
    <ligand>
        <name>GTP</name>
        <dbReference type="ChEBI" id="CHEBI:37565"/>
    </ligand>
</feature>
<accession>A0A5S9ITN3</accession>
<evidence type="ECO:0000256" key="9">
    <source>
        <dbReference type="PROSITE-ProRule" id="PRU10134"/>
    </source>
</evidence>
<evidence type="ECO:0000256" key="1">
    <source>
        <dbReference type="ARBA" id="ARBA00011738"/>
    </source>
</evidence>
<dbReference type="CDD" id="cd03108">
    <property type="entry name" value="AdSS"/>
    <property type="match status" value="1"/>
</dbReference>
<dbReference type="UniPathway" id="UPA00075">
    <property type="reaction ID" value="UER00335"/>
</dbReference>
<dbReference type="InterPro" id="IPR001114">
    <property type="entry name" value="Adenylosuccinate_synthetase"/>
</dbReference>
<comment type="function">
    <text evidence="8">Plays an important role in the de novo pathway of purine nucleotide biosynthesis. Catalyzes the first committed step in the biosynthesis of AMP from IMP.</text>
</comment>
<evidence type="ECO:0000256" key="2">
    <source>
        <dbReference type="ARBA" id="ARBA00022598"/>
    </source>
</evidence>
<dbReference type="RefSeq" id="WP_151971973.1">
    <property type="nucleotide sequence ID" value="NZ_AP019860.1"/>
</dbReference>
<keyword evidence="3 8" id="KW-0479">Metal-binding</keyword>
<dbReference type="GO" id="GO:0004019">
    <property type="term" value="F:adenylosuccinate synthase activity"/>
    <property type="evidence" value="ECO:0007669"/>
    <property type="project" value="UniProtKB-UniRule"/>
</dbReference>
<evidence type="ECO:0000256" key="5">
    <source>
        <dbReference type="ARBA" id="ARBA00022755"/>
    </source>
</evidence>
<dbReference type="PANTHER" id="PTHR11846:SF0">
    <property type="entry name" value="ADENYLOSUCCINATE SYNTHETASE"/>
    <property type="match status" value="1"/>
</dbReference>
<feature type="binding site" description="in other chain" evidence="8">
    <location>
        <begin position="13"/>
        <end position="16"/>
    </location>
    <ligand>
        <name>IMP</name>
        <dbReference type="ChEBI" id="CHEBI:58053"/>
        <note>ligand shared between dimeric partners</note>
    </ligand>
</feature>
<dbReference type="KEGG" id="uam:UABAM_06363"/>
<feature type="binding site" description="in other chain" evidence="8">
    <location>
        <begin position="38"/>
        <end position="41"/>
    </location>
    <ligand>
        <name>IMP</name>
        <dbReference type="ChEBI" id="CHEBI:58053"/>
        <note>ligand shared between dimeric partners</note>
    </ligand>
</feature>
<dbReference type="PANTHER" id="PTHR11846">
    <property type="entry name" value="ADENYLOSUCCINATE SYNTHETASE"/>
    <property type="match status" value="1"/>
</dbReference>
<dbReference type="EC" id="6.3.4.4" evidence="8 10"/>
<dbReference type="InterPro" id="IPR027417">
    <property type="entry name" value="P-loop_NTPase"/>
</dbReference>
<feature type="active site" description="Proton acceptor" evidence="8">
    <location>
        <position position="13"/>
    </location>
</feature>
<dbReference type="InterPro" id="IPR042111">
    <property type="entry name" value="Adenylosuccinate_synth_dom3"/>
</dbReference>
<feature type="binding site" evidence="8">
    <location>
        <position position="141"/>
    </location>
    <ligand>
        <name>IMP</name>
        <dbReference type="ChEBI" id="CHEBI:58053"/>
        <note>ligand shared between dimeric partners</note>
    </ligand>
</feature>
<comment type="subcellular location">
    <subcellularLocation>
        <location evidence="8">Cytoplasm</location>
    </subcellularLocation>
</comment>
<dbReference type="FunFam" id="1.10.300.10:FF:000001">
    <property type="entry name" value="Adenylosuccinate synthetase"/>
    <property type="match status" value="1"/>
</dbReference>
<dbReference type="HAMAP" id="MF_00011">
    <property type="entry name" value="Adenylosucc_synth"/>
    <property type="match status" value="1"/>
</dbReference>
<feature type="binding site" evidence="8">
    <location>
        <begin position="296"/>
        <end position="302"/>
    </location>
    <ligand>
        <name>substrate</name>
    </ligand>
</feature>
<keyword evidence="6 8" id="KW-0460">Magnesium</keyword>
<dbReference type="FunFam" id="3.90.170.10:FF:000001">
    <property type="entry name" value="Adenylosuccinate synthetase"/>
    <property type="match status" value="1"/>
</dbReference>
<name>A0A5S9ITN3_UABAM</name>
<dbReference type="SUPFAM" id="SSF52540">
    <property type="entry name" value="P-loop containing nucleoside triphosphate hydrolases"/>
    <property type="match status" value="1"/>
</dbReference>
<evidence type="ECO:0000256" key="3">
    <source>
        <dbReference type="ARBA" id="ARBA00022723"/>
    </source>
</evidence>
<gene>
    <name evidence="8" type="primary">purA</name>
    <name evidence="11" type="ORF">UABAM_06363</name>
</gene>
<evidence type="ECO:0000256" key="7">
    <source>
        <dbReference type="ARBA" id="ARBA00023134"/>
    </source>
</evidence>
<feature type="binding site" description="in other chain" evidence="8">
    <location>
        <position position="221"/>
    </location>
    <ligand>
        <name>IMP</name>
        <dbReference type="ChEBI" id="CHEBI:58053"/>
        <note>ligand shared between dimeric partners</note>
    </ligand>
</feature>
<dbReference type="GO" id="GO:0044208">
    <property type="term" value="P:'de novo' AMP biosynthetic process"/>
    <property type="evidence" value="ECO:0007669"/>
    <property type="project" value="UniProtKB-UniRule"/>
</dbReference>